<dbReference type="Ensembl" id="ENSMUST00000210804.2">
    <property type="protein sequence ID" value="ENSMUSP00000147581.2"/>
    <property type="gene ID" value="ENSMUSG00000038457.18"/>
</dbReference>
<dbReference type="AlphaFoldDB" id="A0A1B0GRM2"/>
<dbReference type="GeneTree" id="ENSGT00940000160889"/>
<accession>A0A1B0GRM2</accession>
<dbReference type="MGI" id="MGI:2685533">
    <property type="gene designation" value="Tmem255b"/>
</dbReference>
<dbReference type="Bgee" id="ENSMUSG00000038457">
    <property type="expression patterns" value="Expressed in primary oocyte and 51 other cell types or tissues"/>
</dbReference>
<keyword evidence="3" id="KW-1185">Reference proteome</keyword>
<dbReference type="Antibodypedia" id="48950">
    <property type="antibodies" value="37 antibodies from 12 providers"/>
</dbReference>
<organism evidence="1 3">
    <name type="scientific">Mus musculus</name>
    <name type="common">Mouse</name>
    <dbReference type="NCBI Taxonomy" id="10090"/>
    <lineage>
        <taxon>Eukaryota</taxon>
        <taxon>Metazoa</taxon>
        <taxon>Chordata</taxon>
        <taxon>Craniata</taxon>
        <taxon>Vertebrata</taxon>
        <taxon>Euteleostomi</taxon>
        <taxon>Mammalia</taxon>
        <taxon>Eutheria</taxon>
        <taxon>Euarchontoglires</taxon>
        <taxon>Glires</taxon>
        <taxon>Rodentia</taxon>
        <taxon>Myomorpha</taxon>
        <taxon>Muroidea</taxon>
        <taxon>Muridae</taxon>
        <taxon>Murinae</taxon>
        <taxon>Mus</taxon>
        <taxon>Mus</taxon>
    </lineage>
</organism>
<evidence type="ECO:0000313" key="2">
    <source>
        <dbReference type="MGI" id="MGI:2685533"/>
    </source>
</evidence>
<dbReference type="ExpressionAtlas" id="A0A1B0GRM2">
    <property type="expression patterns" value="baseline and differential"/>
</dbReference>
<proteinExistence type="predicted"/>
<reference evidence="1" key="4">
    <citation type="submission" date="2025-09" db="UniProtKB">
        <authorList>
            <consortium name="Ensembl"/>
        </authorList>
    </citation>
    <scope>IDENTIFICATION</scope>
    <source>
        <strain evidence="1">C57BL/6J</strain>
    </source>
</reference>
<reference evidence="1 3" key="2">
    <citation type="journal article" date="2011" name="PLoS Biol.">
        <title>Modernizing reference genome assemblies.</title>
        <authorList>
            <person name="Church D.M."/>
            <person name="Schneider V.A."/>
            <person name="Graves T."/>
            <person name="Auger K."/>
            <person name="Cunningham F."/>
            <person name="Bouk N."/>
            <person name="Chen H.C."/>
            <person name="Agarwala R."/>
            <person name="McLaren W.M."/>
            <person name="Ritchie G.R."/>
            <person name="Albracht D."/>
            <person name="Kremitzki M."/>
            <person name="Rock S."/>
            <person name="Kotkiewicz H."/>
            <person name="Kremitzki C."/>
            <person name="Wollam A."/>
            <person name="Trani L."/>
            <person name="Fulton L."/>
            <person name="Fulton R."/>
            <person name="Matthews L."/>
            <person name="Whitehead S."/>
            <person name="Chow W."/>
            <person name="Torrance J."/>
            <person name="Dunn M."/>
            <person name="Harden G."/>
            <person name="Threadgold G."/>
            <person name="Wood J."/>
            <person name="Collins J."/>
            <person name="Heath P."/>
            <person name="Griffiths G."/>
            <person name="Pelan S."/>
            <person name="Grafham D."/>
            <person name="Eichler E.E."/>
            <person name="Weinstock G."/>
            <person name="Mardis E.R."/>
            <person name="Wilson R.K."/>
            <person name="Howe K."/>
            <person name="Flicek P."/>
            <person name="Hubbard T."/>
        </authorList>
    </citation>
    <scope>NUCLEOTIDE SEQUENCE [LARGE SCALE GENOMIC DNA]</scope>
    <source>
        <strain evidence="1 3">C57BL/6J</strain>
    </source>
</reference>
<evidence type="ECO:0000313" key="1">
    <source>
        <dbReference type="Ensembl" id="ENSMUSP00000147581.2"/>
    </source>
</evidence>
<reference evidence="1" key="3">
    <citation type="submission" date="2025-08" db="UniProtKB">
        <authorList>
            <consortium name="Ensembl"/>
        </authorList>
    </citation>
    <scope>IDENTIFICATION</scope>
    <source>
        <strain evidence="1">C57BL/6J</strain>
    </source>
</reference>
<dbReference type="VEuPathDB" id="HostDB:ENSMUSG00000038457"/>
<evidence type="ECO:0000313" key="3">
    <source>
        <dbReference type="Proteomes" id="UP000000589"/>
    </source>
</evidence>
<protein>
    <submittedName>
        <fullName evidence="1">Transmembrane protein 255B</fullName>
    </submittedName>
</protein>
<sequence length="48" mass="5018">MQPLPPPVPGPLALLDTTVGGSHRVPQLWGGGGVLLCHSRQRVRSAAH</sequence>
<reference evidence="1 3" key="1">
    <citation type="journal article" date="2009" name="PLoS Biol.">
        <title>Lineage-specific biology revealed by a finished genome assembly of the mouse.</title>
        <authorList>
            <consortium name="Mouse Genome Sequencing Consortium"/>
            <person name="Church D.M."/>
            <person name="Goodstadt L."/>
            <person name="Hillier L.W."/>
            <person name="Zody M.C."/>
            <person name="Goldstein S."/>
            <person name="She X."/>
            <person name="Bult C.J."/>
            <person name="Agarwala R."/>
            <person name="Cherry J.L."/>
            <person name="DiCuccio M."/>
            <person name="Hlavina W."/>
            <person name="Kapustin Y."/>
            <person name="Meric P."/>
            <person name="Maglott D."/>
            <person name="Birtle Z."/>
            <person name="Marques A.C."/>
            <person name="Graves T."/>
            <person name="Zhou S."/>
            <person name="Teague B."/>
            <person name="Potamousis K."/>
            <person name="Churas C."/>
            <person name="Place M."/>
            <person name="Herschleb J."/>
            <person name="Runnheim R."/>
            <person name="Forrest D."/>
            <person name="Amos-Landgraf J."/>
            <person name="Schwartz D.C."/>
            <person name="Cheng Z."/>
            <person name="Lindblad-Toh K."/>
            <person name="Eichler E.E."/>
            <person name="Ponting C.P."/>
        </authorList>
    </citation>
    <scope>NUCLEOTIDE SEQUENCE [LARGE SCALE GENOMIC DNA]</scope>
    <source>
        <strain evidence="1 3">C57BL/6J</strain>
    </source>
</reference>
<dbReference type="Proteomes" id="UP000000589">
    <property type="component" value="Chromosome 8"/>
</dbReference>
<gene>
    <name evidence="1 2" type="primary">Tmem255b</name>
</gene>
<name>A0A1B0GRM2_MOUSE</name>
<dbReference type="AGR" id="MGI:2685533"/>